<name>A0AB39Q9B8_9ACTN</name>
<evidence type="ECO:0000259" key="1">
    <source>
        <dbReference type="Pfam" id="PF00561"/>
    </source>
</evidence>
<dbReference type="PANTHER" id="PTHR43433:SF5">
    <property type="entry name" value="AB HYDROLASE-1 DOMAIN-CONTAINING PROTEIN"/>
    <property type="match status" value="1"/>
</dbReference>
<sequence length="243" mass="26743">MAEPDFVPPSPYLRSFGQVALLDHDVVPGRPGVPGAGAPLLLLHGLEDDRNRLRFLSDALCSEGQIALLPTLRDHPPSPAPPWGYSPLDYAADVHRITDVLPSPAHVIGYSYGALVGLVHAAVMGPARVRSLVLLDQSLERRPQRIEGGEWAESSFLKWEYDYTHLLDMLTAAGIPVLMVVPRDSHVIPESERAALRARRHPLFSYVLMDGAHADVVRPDGPVASVIEEFYAQFCPLPLEEER</sequence>
<dbReference type="InterPro" id="IPR029058">
    <property type="entry name" value="AB_hydrolase_fold"/>
</dbReference>
<protein>
    <submittedName>
        <fullName evidence="2">Alpha/beta fold hydrolase</fullName>
    </submittedName>
</protein>
<dbReference type="Pfam" id="PF00561">
    <property type="entry name" value="Abhydrolase_1"/>
    <property type="match status" value="1"/>
</dbReference>
<dbReference type="PANTHER" id="PTHR43433">
    <property type="entry name" value="HYDROLASE, ALPHA/BETA FOLD FAMILY PROTEIN"/>
    <property type="match status" value="1"/>
</dbReference>
<dbReference type="AlphaFoldDB" id="A0AB39Q9B8"/>
<gene>
    <name evidence="2" type="ORF">AB5J49_39330</name>
</gene>
<dbReference type="InterPro" id="IPR000073">
    <property type="entry name" value="AB_hydrolase_1"/>
</dbReference>
<keyword evidence="2" id="KW-0378">Hydrolase</keyword>
<dbReference type="GO" id="GO:0004806">
    <property type="term" value="F:triacylglycerol lipase activity"/>
    <property type="evidence" value="ECO:0007669"/>
    <property type="project" value="TreeGrafter"/>
</dbReference>
<dbReference type="SUPFAM" id="SSF53474">
    <property type="entry name" value="alpha/beta-Hydrolases"/>
    <property type="match status" value="1"/>
</dbReference>
<dbReference type="Gene3D" id="3.40.50.1820">
    <property type="entry name" value="alpha/beta hydrolase"/>
    <property type="match status" value="1"/>
</dbReference>
<evidence type="ECO:0000313" key="2">
    <source>
        <dbReference type="EMBL" id="XDQ38931.1"/>
    </source>
</evidence>
<proteinExistence type="predicted"/>
<dbReference type="EMBL" id="CP163439">
    <property type="protein sequence ID" value="XDQ38931.1"/>
    <property type="molecule type" value="Genomic_DNA"/>
</dbReference>
<reference evidence="2" key="1">
    <citation type="submission" date="2024-07" db="EMBL/GenBank/DDBJ databases">
        <authorList>
            <person name="Yu S.T."/>
        </authorList>
    </citation>
    <scope>NUCLEOTIDE SEQUENCE</scope>
    <source>
        <strain evidence="2">R28</strain>
    </source>
</reference>
<dbReference type="InterPro" id="IPR050471">
    <property type="entry name" value="AB_hydrolase"/>
</dbReference>
<dbReference type="GO" id="GO:0046503">
    <property type="term" value="P:glycerolipid catabolic process"/>
    <property type="evidence" value="ECO:0007669"/>
    <property type="project" value="TreeGrafter"/>
</dbReference>
<dbReference type="RefSeq" id="WP_369173667.1">
    <property type="nucleotide sequence ID" value="NZ_CP163439.1"/>
</dbReference>
<feature type="domain" description="AB hydrolase-1" evidence="1">
    <location>
        <begin position="39"/>
        <end position="137"/>
    </location>
</feature>
<accession>A0AB39Q9B8</accession>
<organism evidence="2">
    <name type="scientific">Streptomyces sp. R28</name>
    <dbReference type="NCBI Taxonomy" id="3238628"/>
    <lineage>
        <taxon>Bacteria</taxon>
        <taxon>Bacillati</taxon>
        <taxon>Actinomycetota</taxon>
        <taxon>Actinomycetes</taxon>
        <taxon>Kitasatosporales</taxon>
        <taxon>Streptomycetaceae</taxon>
        <taxon>Streptomyces</taxon>
    </lineage>
</organism>